<feature type="domain" description="SEC7" evidence="3">
    <location>
        <begin position="310"/>
        <end position="503"/>
    </location>
</feature>
<dbReference type="Pfam" id="PF01369">
    <property type="entry name" value="Sec7"/>
    <property type="match status" value="1"/>
</dbReference>
<feature type="region of interest" description="Disordered" evidence="1">
    <location>
        <begin position="654"/>
        <end position="703"/>
    </location>
</feature>
<proteinExistence type="predicted"/>
<dbReference type="GO" id="GO:0005085">
    <property type="term" value="F:guanyl-nucleotide exchange factor activity"/>
    <property type="evidence" value="ECO:0007669"/>
    <property type="project" value="InterPro"/>
</dbReference>
<dbReference type="OrthoDB" id="430364at2759"/>
<dbReference type="CDD" id="cd00171">
    <property type="entry name" value="Sec7"/>
    <property type="match status" value="1"/>
</dbReference>
<accession>A0A1W0AAV6</accession>
<dbReference type="InterPro" id="IPR011993">
    <property type="entry name" value="PH-like_dom_sf"/>
</dbReference>
<sequence>MEDDALGHFVHEGFLYKKMLFGWRRYYCVLRGRTLELYRPGKCATMQKKSEKPNRVLIIATYNTDYRQTDQIELVNPRGTKRYFRFNTEQLQLGERVQWLQALQTAFLVDNALEKYGPNVSNQLLLFVKKQMSEKGKVLMDDGIRQTLRKRSIHGDLWGRFQILVQEGIQIEEICEAKSVLYLFRLDDPPKSIILLPMRESDFICDDIQTIELNMVVSVAFSHNNDAVQNLTRFSLTCLVDGETSVTRTFDALRTEVRSLLVFGLSQIIRNLQYSPKLEILRRLTLARKNERASFTAASSEALLAINMNGQRDAVIRGFNVNPAKAIGNAIEQKIMRDISIRSPDDARVSIERCVALFLRHTKGLDKDKIGEYLGNDDHFSLRVLEEFSHCFEFGNKPFEVCLREFISKFRLPGEGQKIDRIMEAFAKAFHAANPTIFLHHDGAHILAFSTIMLNTDAHNPSMGKRPRMTRQEFVHNNRGIDKDNANVPAAILESIYDSVKRQPLVTLRDRDDNGNLFSNPEICGWLKNSRLGGKWAWFIVTTHCLYFFDDQQDIDPLGFYSLENVSIRKIRQTQFELVPTARKIKGVTYPQRRRGASKVASTSSSKLLLHQTFKSVGFTVESEAERDEWVAVLEKNVLKNEVCVAHRSIFSRQSKTESQESSQSTPTAKRHSISDSGQSIAEVKEKERPVTPRSPREFTAMA</sequence>
<evidence type="ECO:0000313" key="5">
    <source>
        <dbReference type="Proteomes" id="UP000243217"/>
    </source>
</evidence>
<dbReference type="PROSITE" id="PS50190">
    <property type="entry name" value="SEC7"/>
    <property type="match status" value="1"/>
</dbReference>
<dbReference type="GO" id="GO:0005737">
    <property type="term" value="C:cytoplasm"/>
    <property type="evidence" value="ECO:0007669"/>
    <property type="project" value="UniProtKB-ARBA"/>
</dbReference>
<feature type="compositionally biased region" description="Basic and acidic residues" evidence="1">
    <location>
        <begin position="683"/>
        <end position="697"/>
    </location>
</feature>
<dbReference type="PANTHER" id="PTHR10663">
    <property type="entry name" value="GUANYL-NUCLEOTIDE EXCHANGE FACTOR"/>
    <property type="match status" value="1"/>
</dbReference>
<dbReference type="Gene3D" id="2.30.29.30">
    <property type="entry name" value="Pleckstrin-homology domain (PH domain)/Phosphotyrosine-binding domain (PTB)"/>
    <property type="match status" value="2"/>
</dbReference>
<feature type="domain" description="PH" evidence="2">
    <location>
        <begin position="520"/>
        <end position="639"/>
    </location>
</feature>
<dbReference type="PANTHER" id="PTHR10663:SF388">
    <property type="entry name" value="GOLGI-SPECIFIC BREFELDIN A-RESISTANCE GUANINE NUCLEOTIDE EXCHANGE FACTOR 1"/>
    <property type="match status" value="1"/>
</dbReference>
<dbReference type="STRING" id="74557.A0A1W0AAV6"/>
<evidence type="ECO:0000259" key="3">
    <source>
        <dbReference type="PROSITE" id="PS50190"/>
    </source>
</evidence>
<dbReference type="AlphaFoldDB" id="A0A1W0AAV6"/>
<protein>
    <submittedName>
        <fullName evidence="4">Cytohesin-4</fullName>
    </submittedName>
</protein>
<dbReference type="InterPro" id="IPR023394">
    <property type="entry name" value="Sec7_C_sf"/>
</dbReference>
<name>A0A1W0AAV6_9STRA</name>
<dbReference type="Gene3D" id="1.10.1000.11">
    <property type="entry name" value="Arf Nucleotide-binding Site Opener,domain 2"/>
    <property type="match status" value="1"/>
</dbReference>
<keyword evidence="5" id="KW-1185">Reference proteome</keyword>
<dbReference type="GO" id="GO:0016192">
    <property type="term" value="P:vesicle-mediated transport"/>
    <property type="evidence" value="ECO:0007669"/>
    <property type="project" value="UniProtKB-ARBA"/>
</dbReference>
<feature type="domain" description="PH" evidence="2">
    <location>
        <begin position="8"/>
        <end position="108"/>
    </location>
</feature>
<dbReference type="FunFam" id="1.10.1000.11:FF:000002">
    <property type="entry name" value="Cytohesin 1"/>
    <property type="match status" value="1"/>
</dbReference>
<dbReference type="Proteomes" id="UP000243217">
    <property type="component" value="Unassembled WGS sequence"/>
</dbReference>
<reference evidence="4 5" key="1">
    <citation type="journal article" date="2014" name="Genome Biol. Evol.">
        <title>The secreted proteins of Achlya hypogyna and Thraustotheca clavata identify the ancestral oomycete secretome and reveal gene acquisitions by horizontal gene transfer.</title>
        <authorList>
            <person name="Misner I."/>
            <person name="Blouin N."/>
            <person name="Leonard G."/>
            <person name="Richards T.A."/>
            <person name="Lane C.E."/>
        </authorList>
    </citation>
    <scope>NUCLEOTIDE SEQUENCE [LARGE SCALE GENOMIC DNA]</scope>
    <source>
        <strain evidence="4 5">ATCC 34112</strain>
    </source>
</reference>
<dbReference type="SUPFAM" id="SSF50729">
    <property type="entry name" value="PH domain-like"/>
    <property type="match status" value="2"/>
</dbReference>
<dbReference type="PROSITE" id="PS50003">
    <property type="entry name" value="PH_DOMAIN"/>
    <property type="match status" value="2"/>
</dbReference>
<dbReference type="CDD" id="cd00821">
    <property type="entry name" value="PH"/>
    <property type="match status" value="1"/>
</dbReference>
<dbReference type="SMART" id="SM00233">
    <property type="entry name" value="PH"/>
    <property type="match status" value="2"/>
</dbReference>
<dbReference type="InterPro" id="IPR001849">
    <property type="entry name" value="PH_domain"/>
</dbReference>
<dbReference type="SMART" id="SM00222">
    <property type="entry name" value="Sec7"/>
    <property type="match status" value="1"/>
</dbReference>
<evidence type="ECO:0000313" key="4">
    <source>
        <dbReference type="EMBL" id="OQS07424.1"/>
    </source>
</evidence>
<dbReference type="GO" id="GO:0032012">
    <property type="term" value="P:regulation of ARF protein signal transduction"/>
    <property type="evidence" value="ECO:0007669"/>
    <property type="project" value="InterPro"/>
</dbReference>
<gene>
    <name evidence="4" type="ORF">THRCLA_00574</name>
</gene>
<evidence type="ECO:0000259" key="2">
    <source>
        <dbReference type="PROSITE" id="PS50003"/>
    </source>
</evidence>
<organism evidence="4 5">
    <name type="scientific">Thraustotheca clavata</name>
    <dbReference type="NCBI Taxonomy" id="74557"/>
    <lineage>
        <taxon>Eukaryota</taxon>
        <taxon>Sar</taxon>
        <taxon>Stramenopiles</taxon>
        <taxon>Oomycota</taxon>
        <taxon>Saprolegniomycetes</taxon>
        <taxon>Saprolegniales</taxon>
        <taxon>Achlyaceae</taxon>
        <taxon>Thraustotheca</taxon>
    </lineage>
</organism>
<dbReference type="InterPro" id="IPR000904">
    <property type="entry name" value="Sec7_dom"/>
</dbReference>
<dbReference type="InterPro" id="IPR035999">
    <property type="entry name" value="Sec7_dom_sf"/>
</dbReference>
<dbReference type="SUPFAM" id="SSF48425">
    <property type="entry name" value="Sec7 domain"/>
    <property type="match status" value="1"/>
</dbReference>
<evidence type="ECO:0000256" key="1">
    <source>
        <dbReference type="SAM" id="MobiDB-lite"/>
    </source>
</evidence>
<dbReference type="Pfam" id="PF00169">
    <property type="entry name" value="PH"/>
    <property type="match status" value="1"/>
</dbReference>
<comment type="caution">
    <text evidence="4">The sequence shown here is derived from an EMBL/GenBank/DDBJ whole genome shotgun (WGS) entry which is preliminary data.</text>
</comment>
<dbReference type="EMBL" id="JNBS01000240">
    <property type="protein sequence ID" value="OQS07424.1"/>
    <property type="molecule type" value="Genomic_DNA"/>
</dbReference>
<dbReference type="GO" id="GO:0012505">
    <property type="term" value="C:endomembrane system"/>
    <property type="evidence" value="ECO:0007669"/>
    <property type="project" value="UniProtKB-ARBA"/>
</dbReference>
<dbReference type="Gene3D" id="1.10.220.20">
    <property type="match status" value="1"/>
</dbReference>